<evidence type="ECO:0000313" key="2">
    <source>
        <dbReference type="Proteomes" id="UP000620559"/>
    </source>
</evidence>
<proteinExistence type="predicted"/>
<dbReference type="EMBL" id="JADEWL010000040">
    <property type="protein sequence ID" value="MBE9213727.1"/>
    <property type="molecule type" value="Genomic_DNA"/>
</dbReference>
<evidence type="ECO:0000313" key="1">
    <source>
        <dbReference type="EMBL" id="MBE9213727.1"/>
    </source>
</evidence>
<sequence length="91" mass="10241">MGQSRITLSPEVQALADDLCKVTGCCNLASLFGLMLTRYGTHLRHSWQVAAFEPPKRLEQFNIPTINHPEKPNHVEDDPVIRRIAGIIDTF</sequence>
<name>A0A8J7K270_9CYAN</name>
<dbReference type="Proteomes" id="UP000620559">
    <property type="component" value="Unassembled WGS sequence"/>
</dbReference>
<reference evidence="1" key="1">
    <citation type="submission" date="2020-10" db="EMBL/GenBank/DDBJ databases">
        <authorList>
            <person name="Castelo-Branco R."/>
            <person name="Eusebio N."/>
            <person name="Adriana R."/>
            <person name="Vieira A."/>
            <person name="Brugerolle De Fraissinette N."/>
            <person name="Rezende De Castro R."/>
            <person name="Schneider M.P."/>
            <person name="Vasconcelos V."/>
            <person name="Leao P.N."/>
        </authorList>
    </citation>
    <scope>NUCLEOTIDE SEQUENCE</scope>
    <source>
        <strain evidence="1">LEGE 06105</strain>
    </source>
</reference>
<keyword evidence="2" id="KW-1185">Reference proteome</keyword>
<organism evidence="1 2">
    <name type="scientific">Plectonema cf. radiosum LEGE 06105</name>
    <dbReference type="NCBI Taxonomy" id="945769"/>
    <lineage>
        <taxon>Bacteria</taxon>
        <taxon>Bacillati</taxon>
        <taxon>Cyanobacteriota</taxon>
        <taxon>Cyanophyceae</taxon>
        <taxon>Oscillatoriophycideae</taxon>
        <taxon>Oscillatoriales</taxon>
        <taxon>Microcoleaceae</taxon>
        <taxon>Plectonema</taxon>
    </lineage>
</organism>
<gene>
    <name evidence="1" type="ORF">IQ247_13805</name>
</gene>
<protein>
    <submittedName>
        <fullName evidence="1">Uncharacterized protein</fullName>
    </submittedName>
</protein>
<dbReference type="AlphaFoldDB" id="A0A8J7K270"/>
<comment type="caution">
    <text evidence="1">The sequence shown here is derived from an EMBL/GenBank/DDBJ whole genome shotgun (WGS) entry which is preliminary data.</text>
</comment>
<dbReference type="RefSeq" id="WP_193920879.1">
    <property type="nucleotide sequence ID" value="NZ_JADEWL010000040.1"/>
</dbReference>
<accession>A0A8J7K270</accession>